<feature type="region of interest" description="Disordered" evidence="1">
    <location>
        <begin position="82"/>
        <end position="163"/>
    </location>
</feature>
<name>A0AAW1VVK7_RUBAR</name>
<dbReference type="InterPro" id="IPR053313">
    <property type="entry name" value="RGF"/>
</dbReference>
<organism evidence="3 4">
    <name type="scientific">Rubus argutus</name>
    <name type="common">Southern blackberry</name>
    <dbReference type="NCBI Taxonomy" id="59490"/>
    <lineage>
        <taxon>Eukaryota</taxon>
        <taxon>Viridiplantae</taxon>
        <taxon>Streptophyta</taxon>
        <taxon>Embryophyta</taxon>
        <taxon>Tracheophyta</taxon>
        <taxon>Spermatophyta</taxon>
        <taxon>Magnoliopsida</taxon>
        <taxon>eudicotyledons</taxon>
        <taxon>Gunneridae</taxon>
        <taxon>Pentapetalae</taxon>
        <taxon>rosids</taxon>
        <taxon>fabids</taxon>
        <taxon>Rosales</taxon>
        <taxon>Rosaceae</taxon>
        <taxon>Rosoideae</taxon>
        <taxon>Rosoideae incertae sedis</taxon>
        <taxon>Rubus</taxon>
    </lineage>
</organism>
<comment type="caution">
    <text evidence="3">The sequence shown here is derived from an EMBL/GenBank/DDBJ whole genome shotgun (WGS) entry which is preliminary data.</text>
</comment>
<evidence type="ECO:0000313" key="3">
    <source>
        <dbReference type="EMBL" id="KAK9910867.1"/>
    </source>
</evidence>
<feature type="signal peptide" evidence="2">
    <location>
        <begin position="1"/>
        <end position="27"/>
    </location>
</feature>
<evidence type="ECO:0000313" key="4">
    <source>
        <dbReference type="Proteomes" id="UP001457282"/>
    </source>
</evidence>
<dbReference type="AlphaFoldDB" id="A0AAW1VVK7"/>
<keyword evidence="2" id="KW-0732">Signal</keyword>
<keyword evidence="4" id="KW-1185">Reference proteome</keyword>
<feature type="chain" id="PRO_5043743969" evidence="2">
    <location>
        <begin position="28"/>
        <end position="163"/>
    </location>
</feature>
<protein>
    <submittedName>
        <fullName evidence="3">Uncharacterized protein</fullName>
    </submittedName>
</protein>
<proteinExistence type="predicted"/>
<reference evidence="3 4" key="1">
    <citation type="journal article" date="2023" name="G3 (Bethesda)">
        <title>A chromosome-length genome assembly and annotation of blackberry (Rubus argutus, cv. 'Hillquist').</title>
        <authorList>
            <person name="Bruna T."/>
            <person name="Aryal R."/>
            <person name="Dudchenko O."/>
            <person name="Sargent D.J."/>
            <person name="Mead D."/>
            <person name="Buti M."/>
            <person name="Cavallini A."/>
            <person name="Hytonen T."/>
            <person name="Andres J."/>
            <person name="Pham M."/>
            <person name="Weisz D."/>
            <person name="Mascagni F."/>
            <person name="Usai G."/>
            <person name="Natali L."/>
            <person name="Bassil N."/>
            <person name="Fernandez G.E."/>
            <person name="Lomsadze A."/>
            <person name="Armour M."/>
            <person name="Olukolu B."/>
            <person name="Poorten T."/>
            <person name="Britton C."/>
            <person name="Davik J."/>
            <person name="Ashrafi H."/>
            <person name="Aiden E.L."/>
            <person name="Borodovsky M."/>
            <person name="Worthington M."/>
        </authorList>
    </citation>
    <scope>NUCLEOTIDE SEQUENCE [LARGE SCALE GENOMIC DNA]</scope>
    <source>
        <strain evidence="3">PI 553951</strain>
    </source>
</reference>
<feature type="compositionally biased region" description="Basic residues" evidence="1">
    <location>
        <begin position="98"/>
        <end position="111"/>
    </location>
</feature>
<evidence type="ECO:0000256" key="1">
    <source>
        <dbReference type="SAM" id="MobiDB-lite"/>
    </source>
</evidence>
<accession>A0AAW1VVK7</accession>
<dbReference type="PANTHER" id="PTHR34961">
    <property type="entry name" value="TRANSMEMBRANE PROTEIN"/>
    <property type="match status" value="1"/>
</dbReference>
<evidence type="ECO:0000256" key="2">
    <source>
        <dbReference type="SAM" id="SignalP"/>
    </source>
</evidence>
<feature type="compositionally biased region" description="Low complexity" evidence="1">
    <location>
        <begin position="112"/>
        <end position="128"/>
    </location>
</feature>
<dbReference type="Proteomes" id="UP001457282">
    <property type="component" value="Unassembled WGS sequence"/>
</dbReference>
<dbReference type="PANTHER" id="PTHR34961:SF1">
    <property type="entry name" value="ROOT MERISTEM GROWTH FACTOR 10"/>
    <property type="match status" value="1"/>
</dbReference>
<sequence length="163" mass="17982">MSTCTTHRCPLYLFLLLCSLSMHACDARSLAVVDRNKPSNKFHFTNKRTNADSTVVPKVESFSSSKPVLEVTKGSEITVDETEIGITKEGSPQQYHTKVTKMKSISSRKMKGSASTATGQTTASSDQQVSVSWLVPRKKRGIRKQPGFNLDYSPPKTHPPSHN</sequence>
<dbReference type="EMBL" id="JBEDUW010000007">
    <property type="protein sequence ID" value="KAK9910867.1"/>
    <property type="molecule type" value="Genomic_DNA"/>
</dbReference>
<gene>
    <name evidence="3" type="ORF">M0R45_034806</name>
</gene>